<feature type="signal peptide" evidence="3">
    <location>
        <begin position="1"/>
        <end position="23"/>
    </location>
</feature>
<protein>
    <submittedName>
        <fullName evidence="5">TPM domain-containing protein</fullName>
    </submittedName>
</protein>
<feature type="compositionally biased region" description="Polar residues" evidence="1">
    <location>
        <begin position="271"/>
        <end position="280"/>
    </location>
</feature>
<feature type="region of interest" description="Disordered" evidence="1">
    <location>
        <begin position="271"/>
        <end position="297"/>
    </location>
</feature>
<reference evidence="5" key="1">
    <citation type="submission" date="2024-05" db="EMBL/GenBank/DDBJ databases">
        <title>Planctomycetes of the genus Singulisphaera possess chitinolytic capabilities.</title>
        <authorList>
            <person name="Ivanova A."/>
        </authorList>
    </citation>
    <scope>NUCLEOTIDE SEQUENCE</scope>
    <source>
        <strain evidence="5">Ch08T</strain>
    </source>
</reference>
<accession>A0AAU7CSI0</accession>
<evidence type="ECO:0000313" key="5">
    <source>
        <dbReference type="EMBL" id="XBH07636.1"/>
    </source>
</evidence>
<proteinExistence type="predicted"/>
<keyword evidence="3" id="KW-0732">Signal</keyword>
<feature type="compositionally biased region" description="Pro residues" evidence="1">
    <location>
        <begin position="366"/>
        <end position="393"/>
    </location>
</feature>
<feature type="domain" description="TPM" evidence="4">
    <location>
        <begin position="153"/>
        <end position="269"/>
    </location>
</feature>
<keyword evidence="2" id="KW-1133">Transmembrane helix</keyword>
<evidence type="ECO:0000256" key="3">
    <source>
        <dbReference type="SAM" id="SignalP"/>
    </source>
</evidence>
<feature type="chain" id="PRO_5043436736" evidence="3">
    <location>
        <begin position="24"/>
        <end position="582"/>
    </location>
</feature>
<gene>
    <name evidence="5" type="ORF">V5E97_16840</name>
</gene>
<keyword evidence="2" id="KW-0812">Transmembrane</keyword>
<feature type="compositionally biased region" description="Low complexity" evidence="1">
    <location>
        <begin position="521"/>
        <end position="531"/>
    </location>
</feature>
<evidence type="ECO:0000256" key="1">
    <source>
        <dbReference type="SAM" id="MobiDB-lite"/>
    </source>
</evidence>
<dbReference type="AlphaFoldDB" id="A0AAU7CSI0"/>
<feature type="region of interest" description="Disordered" evidence="1">
    <location>
        <begin position="339"/>
        <end position="414"/>
    </location>
</feature>
<feature type="transmembrane region" description="Helical" evidence="2">
    <location>
        <begin position="311"/>
        <end position="332"/>
    </location>
</feature>
<evidence type="ECO:0000256" key="2">
    <source>
        <dbReference type="SAM" id="Phobius"/>
    </source>
</evidence>
<dbReference type="InterPro" id="IPR007621">
    <property type="entry name" value="TPM_dom"/>
</dbReference>
<sequence>MKRTIPTALAVVVLLGASALAQAPSLRPGIRDRAGMFSPQAVKQAEQVLREVEEVGRWQVLIETRDRFGEQSAREVAVDNARKANLRGLSIAISKNEHKLDIELSESIRPAFTPRELELVKEAFTRAFRKGENDEGLLDAVAEIRRASLKVGVRDQAKLFSPEAVKEADSILEAVRRKTHWGTIIETVDTLGGKSLRDTAIEKARSAQVHGLYILIAKKEHKIYAQPSESAKKVFPSEKARSIENIMSAAFKKNEFDTGLHDAVVAIRQETASSAASQPEPTALAPKVGTSDADVPRVPAPIDPGVVKSEGVTSTMILLGGGALLLVLWLLFRRSRSSQPQMMPPQEFTGGGSAPRPAPGAGYPPTSRPGVPPGYAPQPGPAPGYGYPPPPPGYAQGGYGAPMPPQQSGGGGFFTGALGGAAGAIAGNILYDKFGRPHEPQAPVHSQGGNFPHQSDHPLDPNANLGSEPPLEQYDPNTGVGADWGSSNSEGTVPEVDQSGVGGDWSGGTEEPDETGGDWSGGTEEPTETGGDWSGGTEAPDETGGDWGGGTEEPTESGEDWGGGSDDDGGGDVGSEEQGGSW</sequence>
<feature type="compositionally biased region" description="Acidic residues" evidence="1">
    <location>
        <begin position="553"/>
        <end position="570"/>
    </location>
</feature>
<dbReference type="EMBL" id="CP155447">
    <property type="protein sequence ID" value="XBH07636.1"/>
    <property type="molecule type" value="Genomic_DNA"/>
</dbReference>
<name>A0AAU7CSI0_9BACT</name>
<feature type="domain" description="TPM" evidence="4">
    <location>
        <begin position="31"/>
        <end position="146"/>
    </location>
</feature>
<dbReference type="Pfam" id="PF04536">
    <property type="entry name" value="TPM_phosphatase"/>
    <property type="match status" value="2"/>
</dbReference>
<evidence type="ECO:0000259" key="4">
    <source>
        <dbReference type="Pfam" id="PF04536"/>
    </source>
</evidence>
<organism evidence="5">
    <name type="scientific">Singulisphaera sp. Ch08</name>
    <dbReference type="NCBI Taxonomy" id="3120278"/>
    <lineage>
        <taxon>Bacteria</taxon>
        <taxon>Pseudomonadati</taxon>
        <taxon>Planctomycetota</taxon>
        <taxon>Planctomycetia</taxon>
        <taxon>Isosphaerales</taxon>
        <taxon>Isosphaeraceae</taxon>
        <taxon>Singulisphaera</taxon>
    </lineage>
</organism>
<feature type="region of interest" description="Disordered" evidence="1">
    <location>
        <begin position="434"/>
        <end position="582"/>
    </location>
</feature>
<keyword evidence="2" id="KW-0472">Membrane</keyword>
<dbReference type="RefSeq" id="WP_406700475.1">
    <property type="nucleotide sequence ID" value="NZ_CP155447.1"/>
</dbReference>
<dbReference type="Gene3D" id="3.10.310.50">
    <property type="match status" value="2"/>
</dbReference>